<name>A0AA88CSE6_FICCA</name>
<organism evidence="1 2">
    <name type="scientific">Ficus carica</name>
    <name type="common">Common fig</name>
    <dbReference type="NCBI Taxonomy" id="3494"/>
    <lineage>
        <taxon>Eukaryota</taxon>
        <taxon>Viridiplantae</taxon>
        <taxon>Streptophyta</taxon>
        <taxon>Embryophyta</taxon>
        <taxon>Tracheophyta</taxon>
        <taxon>Spermatophyta</taxon>
        <taxon>Magnoliopsida</taxon>
        <taxon>eudicotyledons</taxon>
        <taxon>Gunneridae</taxon>
        <taxon>Pentapetalae</taxon>
        <taxon>rosids</taxon>
        <taxon>fabids</taxon>
        <taxon>Rosales</taxon>
        <taxon>Moraceae</taxon>
        <taxon>Ficeae</taxon>
        <taxon>Ficus</taxon>
    </lineage>
</organism>
<reference evidence="1" key="1">
    <citation type="submission" date="2023-07" db="EMBL/GenBank/DDBJ databases">
        <title>draft genome sequence of fig (Ficus carica).</title>
        <authorList>
            <person name="Takahashi T."/>
            <person name="Nishimura K."/>
        </authorList>
    </citation>
    <scope>NUCLEOTIDE SEQUENCE</scope>
</reference>
<protein>
    <submittedName>
        <fullName evidence="1">Uncharacterized protein</fullName>
    </submittedName>
</protein>
<dbReference type="EMBL" id="BTGU01005759">
    <property type="protein sequence ID" value="GMN29740.1"/>
    <property type="molecule type" value="Genomic_DNA"/>
</dbReference>
<proteinExistence type="predicted"/>
<gene>
    <name evidence="1" type="ORF">TIFTF001_047956</name>
</gene>
<comment type="caution">
    <text evidence="1">The sequence shown here is derived from an EMBL/GenBank/DDBJ whole genome shotgun (WGS) entry which is preliminary data.</text>
</comment>
<evidence type="ECO:0000313" key="2">
    <source>
        <dbReference type="Proteomes" id="UP001187192"/>
    </source>
</evidence>
<sequence length="118" mass="13071">MDKYRPLISARLESANSDGRTKPLHPFKALFRFIFRALRFGSHWFPSTSSSSYGDWHNAPSPFGIRKVAWRFAGWVHVVGSIWAVGSEGSRCGDVMGRSSGWERGFGGWATGSEESSG</sequence>
<accession>A0AA88CSE6</accession>
<dbReference type="Proteomes" id="UP001187192">
    <property type="component" value="Unassembled WGS sequence"/>
</dbReference>
<evidence type="ECO:0000313" key="1">
    <source>
        <dbReference type="EMBL" id="GMN29740.1"/>
    </source>
</evidence>
<dbReference type="AlphaFoldDB" id="A0AA88CSE6"/>
<keyword evidence="2" id="KW-1185">Reference proteome</keyword>